<dbReference type="Proteomes" id="UP001285441">
    <property type="component" value="Unassembled WGS sequence"/>
</dbReference>
<dbReference type="EMBL" id="JAULSW010000001">
    <property type="protein sequence ID" value="KAK3392842.1"/>
    <property type="molecule type" value="Genomic_DNA"/>
</dbReference>
<sequence>MRFSLVLLLAPAAMALLTEPAEHPQFGVLKERGCDYNGCKCDTSRPRKPQGQFCGGCKWSDGAYVITKKRVISHVYECNKDGGCCDYGYAKDCDGDKPGGRCG</sequence>
<name>A0AAE0U6M5_9PEZI</name>
<evidence type="ECO:0000313" key="2">
    <source>
        <dbReference type="EMBL" id="KAK3392842.1"/>
    </source>
</evidence>
<feature type="signal peptide" evidence="1">
    <location>
        <begin position="1"/>
        <end position="15"/>
    </location>
</feature>
<dbReference type="AlphaFoldDB" id="A0AAE0U6M5"/>
<protein>
    <submittedName>
        <fullName evidence="2">Uncharacterized protein</fullName>
    </submittedName>
</protein>
<organism evidence="2 3">
    <name type="scientific">Podospora didyma</name>
    <dbReference type="NCBI Taxonomy" id="330526"/>
    <lineage>
        <taxon>Eukaryota</taxon>
        <taxon>Fungi</taxon>
        <taxon>Dikarya</taxon>
        <taxon>Ascomycota</taxon>
        <taxon>Pezizomycotina</taxon>
        <taxon>Sordariomycetes</taxon>
        <taxon>Sordariomycetidae</taxon>
        <taxon>Sordariales</taxon>
        <taxon>Podosporaceae</taxon>
        <taxon>Podospora</taxon>
    </lineage>
</organism>
<keyword evidence="1" id="KW-0732">Signal</keyword>
<evidence type="ECO:0000313" key="3">
    <source>
        <dbReference type="Proteomes" id="UP001285441"/>
    </source>
</evidence>
<comment type="caution">
    <text evidence="2">The sequence shown here is derived from an EMBL/GenBank/DDBJ whole genome shotgun (WGS) entry which is preliminary data.</text>
</comment>
<proteinExistence type="predicted"/>
<accession>A0AAE0U6M5</accession>
<keyword evidence="3" id="KW-1185">Reference proteome</keyword>
<reference evidence="2" key="2">
    <citation type="submission" date="2023-06" db="EMBL/GenBank/DDBJ databases">
        <authorList>
            <consortium name="Lawrence Berkeley National Laboratory"/>
            <person name="Haridas S."/>
            <person name="Hensen N."/>
            <person name="Bonometti L."/>
            <person name="Westerberg I."/>
            <person name="Brannstrom I.O."/>
            <person name="Guillou S."/>
            <person name="Cros-Aarteil S."/>
            <person name="Calhoun S."/>
            <person name="Kuo A."/>
            <person name="Mondo S."/>
            <person name="Pangilinan J."/>
            <person name="Riley R."/>
            <person name="LaButti K."/>
            <person name="Andreopoulos B."/>
            <person name="Lipzen A."/>
            <person name="Chen C."/>
            <person name="Yanf M."/>
            <person name="Daum C."/>
            <person name="Ng V."/>
            <person name="Clum A."/>
            <person name="Steindorff A."/>
            <person name="Ohm R."/>
            <person name="Martin F."/>
            <person name="Silar P."/>
            <person name="Natvig D."/>
            <person name="Lalanne C."/>
            <person name="Gautier V."/>
            <person name="Ament-velasquez S.L."/>
            <person name="Kruys A."/>
            <person name="Hutchinson M.I."/>
            <person name="Powell A.J."/>
            <person name="Barry K."/>
            <person name="Miller A.N."/>
            <person name="Grigoriev I.V."/>
            <person name="Debuchy R."/>
            <person name="Gladieux P."/>
            <person name="Thoren M.H."/>
            <person name="Johannesson H."/>
        </authorList>
    </citation>
    <scope>NUCLEOTIDE SEQUENCE</scope>
    <source>
        <strain evidence="2">CBS 232.78</strain>
    </source>
</reference>
<evidence type="ECO:0000256" key="1">
    <source>
        <dbReference type="SAM" id="SignalP"/>
    </source>
</evidence>
<reference evidence="2" key="1">
    <citation type="journal article" date="2023" name="Mol. Phylogenet. Evol.">
        <title>Genome-scale phylogeny and comparative genomics of the fungal order Sordariales.</title>
        <authorList>
            <person name="Hensen N."/>
            <person name="Bonometti L."/>
            <person name="Westerberg I."/>
            <person name="Brannstrom I.O."/>
            <person name="Guillou S."/>
            <person name="Cros-Aarteil S."/>
            <person name="Calhoun S."/>
            <person name="Haridas S."/>
            <person name="Kuo A."/>
            <person name="Mondo S."/>
            <person name="Pangilinan J."/>
            <person name="Riley R."/>
            <person name="LaButti K."/>
            <person name="Andreopoulos B."/>
            <person name="Lipzen A."/>
            <person name="Chen C."/>
            <person name="Yan M."/>
            <person name="Daum C."/>
            <person name="Ng V."/>
            <person name="Clum A."/>
            <person name="Steindorff A."/>
            <person name="Ohm R.A."/>
            <person name="Martin F."/>
            <person name="Silar P."/>
            <person name="Natvig D.O."/>
            <person name="Lalanne C."/>
            <person name="Gautier V."/>
            <person name="Ament-Velasquez S.L."/>
            <person name="Kruys A."/>
            <person name="Hutchinson M.I."/>
            <person name="Powell A.J."/>
            <person name="Barry K."/>
            <person name="Miller A.N."/>
            <person name="Grigoriev I.V."/>
            <person name="Debuchy R."/>
            <person name="Gladieux P."/>
            <person name="Hiltunen Thoren M."/>
            <person name="Johannesson H."/>
        </authorList>
    </citation>
    <scope>NUCLEOTIDE SEQUENCE</scope>
    <source>
        <strain evidence="2">CBS 232.78</strain>
    </source>
</reference>
<feature type="chain" id="PRO_5042151272" evidence="1">
    <location>
        <begin position="16"/>
        <end position="103"/>
    </location>
</feature>
<gene>
    <name evidence="2" type="ORF">B0H63DRAFT_456699</name>
</gene>